<accession>A0ACC2WJJ9</accession>
<name>A0ACC2WJJ9_9TREE</name>
<keyword evidence="2" id="KW-1185">Reference proteome</keyword>
<sequence>MDYINSILGPQKGLLVKEAIPTLCNRLQHATMTSDRRSAVLGLKSFSRQYRELVVQYGLRGLVATLVKDSSQDAIVKAVLETLLVLFIRGQDDEDVTRGWISQQLRVQNGKYPSPILLEEGGLDQFLLMVADELTQQPDPENNPLKVIIDVVSEVEDFHIRLYALQLLELLVSTRPARTREALLAIPTAFSTIVSLLNDPHEPVRNEAILFLMAAVNRNFNIQKLVAFENTFDILFDIIDEEGGIRGSILVQDCLTLLTNLLMYNASNQKYFLETNCVARLAKLLGEPLADTDPDFAPPEDDQFVPPPMVWTEQRLQNMIIGLEICRTLVEDDRTGNNQDKLFECGILFVLLKLVFSQETVNQIRSVALLCTADLISTNQRLQLELSKVDVPYIDPSIPTSVEYDHAVAVPLALLNWALNLNSVNVFDVRVGAVCCLHEYFRDNNEAKTAFMKEQIELYFSETAITNGNGSAIPPPQSNLFTTLMDYDTDIRLNPYKIWFAAVLVLYLFEDCDENRQTARNVEVGNEGAGEEVMTSIQAMSSLLVTTLENTDIRISIGYMMLLSIWLVGDFQAVDDFLSDISTVRSLVAFVTNNSSELPIMNGMIMMLLGIAYEFSTKDSPTLRYDLYQLLLKAVGTTNYSLKVKQFEDDEAIKNFDENTIFNYQKDDTGLPEVYFDGIYVQMMKDNHLRFRRALFHDPEVQPKAKINYETYEELTRDFQELQKVVASTKEASETVKDELNLKLKELTSQYENTEKSLSTTTWELNKLKEAHKITEEKLKSLQEELSKTKAERDSLLASTKKFEKELHDTAKASESSNELVKSLTSKLAVAEEGRKKAEDGINKMNRELLNLTKLTKEAEKKAKTLENELNSLKKELSKKSDELEKGLKKLAQEKSSVEQQLEQLRKQMIELEKSHQVQLKEKDEKLVDTEASNEHLMDKLRSAGNAIQKMKAEMEKIEQKRKELDEQVAASKASVDAFLVTEEKYKTEISTLTKKTDEQTSEIESLKEEKKALDEKILNVENNLTKVKAENEILTEKSEEEKNKLKKQVEELEAKISSLKEDHESKSLSGVQEKELLTKELQVAKEELKKLQKEVSTKESQVLEKSKELEEATKLSDSKATALQSEVDEMRKKLDEHESTLKTKEVELKEKTSQITEVQAKVEELESELLIAKTKLEEAEATSLKTTEELKETKSAENSARKQVAQLENEVKELKSKNADLAAEIEQLKEQKTALELHKTTSSEKHASSVAELEEAISKAKLQIKKNLDTFKKKDEEVSKSKAIAEKHVETISRHEKSIEDQKLKINELETRVSETNELKEKVRKELEQSASKLQELTDELSLSKNDFRTKLEAAERRAKELEVSLSDKEKEIEQDRALLSANSETAVKEYSEKVTKLEASISELKKQNHEKVKEVEDEAERQGQLVKELQKKLEGAEAKLKESSNENIKIDNLKNDLQKKLDTLNETQGVEKEANQKTKQLSEIRAEHEGLKESAIESKNKLKSAEDEHGKTRTDLEAARKEVELLQEENEEFDEKVEELENEKTKLDAQISTLKEELAKVKESNNSAEGEKHALESTVSSLQERISNLETSLSTYEAKIAEVDENDEKILELEKEVHKLKEEFEKQREELEKQRDENSKQKDEIAKQKNEALKQIEKLSQENDALRADLGAKTEEHKVYYEDVKKAQKESLTLEQKVTQMTEEIRRLNLDLASSQETASEVARLETKMKSLEEENHKLELQRQSGEREMEKLNQYNDSLREDVVARELRPDAKQYVRKSEVDDLMLLMADMDEKIQGYKKLLKKHGEDVSSDESLSEEEEEEEDDDDEK</sequence>
<organism evidence="1 2">
    <name type="scientific">Naganishia cerealis</name>
    <dbReference type="NCBI Taxonomy" id="610337"/>
    <lineage>
        <taxon>Eukaryota</taxon>
        <taxon>Fungi</taxon>
        <taxon>Dikarya</taxon>
        <taxon>Basidiomycota</taxon>
        <taxon>Agaricomycotina</taxon>
        <taxon>Tremellomycetes</taxon>
        <taxon>Filobasidiales</taxon>
        <taxon>Filobasidiaceae</taxon>
        <taxon>Naganishia</taxon>
    </lineage>
</organism>
<comment type="caution">
    <text evidence="1">The sequence shown here is derived from an EMBL/GenBank/DDBJ whole genome shotgun (WGS) entry which is preliminary data.</text>
</comment>
<proteinExistence type="predicted"/>
<dbReference type="EMBL" id="JASBWR010000006">
    <property type="protein sequence ID" value="KAJ9111909.1"/>
    <property type="molecule type" value="Genomic_DNA"/>
</dbReference>
<gene>
    <name evidence="1" type="ORF">QFC19_000831</name>
</gene>
<reference evidence="1" key="1">
    <citation type="submission" date="2023-04" db="EMBL/GenBank/DDBJ databases">
        <title>Draft Genome sequencing of Naganishia species isolated from polar environments using Oxford Nanopore Technology.</title>
        <authorList>
            <person name="Leo P."/>
            <person name="Venkateswaran K."/>
        </authorList>
    </citation>
    <scope>NUCLEOTIDE SEQUENCE</scope>
    <source>
        <strain evidence="1">MNA-CCFEE 5261</strain>
    </source>
</reference>
<protein>
    <submittedName>
        <fullName evidence="1">Uncharacterized protein</fullName>
    </submittedName>
</protein>
<evidence type="ECO:0000313" key="1">
    <source>
        <dbReference type="EMBL" id="KAJ9111909.1"/>
    </source>
</evidence>
<evidence type="ECO:0000313" key="2">
    <source>
        <dbReference type="Proteomes" id="UP001241377"/>
    </source>
</evidence>
<dbReference type="Proteomes" id="UP001241377">
    <property type="component" value="Unassembled WGS sequence"/>
</dbReference>